<evidence type="ECO:0000313" key="5">
    <source>
        <dbReference type="EMBL" id="WYJ77929.1"/>
    </source>
</evidence>
<organism evidence="5 6">
    <name type="scientific">Candidatus Enterococcus lowellii</name>
    <dbReference type="NCBI Taxonomy" id="2230877"/>
    <lineage>
        <taxon>Bacteria</taxon>
        <taxon>Bacillati</taxon>
        <taxon>Bacillota</taxon>
        <taxon>Bacilli</taxon>
        <taxon>Lactobacillales</taxon>
        <taxon>Enterococcaceae</taxon>
        <taxon>Enterococcus</taxon>
    </lineage>
</organism>
<keyword evidence="6" id="KW-1185">Reference proteome</keyword>
<evidence type="ECO:0000256" key="1">
    <source>
        <dbReference type="ARBA" id="ARBA00022448"/>
    </source>
</evidence>
<evidence type="ECO:0000259" key="4">
    <source>
        <dbReference type="PROSITE" id="PS50893"/>
    </source>
</evidence>
<evidence type="ECO:0000313" key="6">
    <source>
        <dbReference type="Proteomes" id="UP000664701"/>
    </source>
</evidence>
<keyword evidence="2" id="KW-0547">Nucleotide-binding</keyword>
<reference evidence="5 6" key="1">
    <citation type="submission" date="2024-03" db="EMBL/GenBank/DDBJ databases">
        <title>The Genome Sequence of Enterococcus sp. DIV2402.</title>
        <authorList>
            <consortium name="The Broad Institute Genomics Platform"/>
            <consortium name="The Broad Institute Microbial Omics Core"/>
            <consortium name="The Broad Institute Genomic Center for Infectious Diseases"/>
            <person name="Earl A."/>
            <person name="Manson A."/>
            <person name="Gilmore M."/>
            <person name="Schwartman J."/>
            <person name="Shea T."/>
            <person name="Abouelleil A."/>
            <person name="Cao P."/>
            <person name="Chapman S."/>
            <person name="Cusick C."/>
            <person name="Young S."/>
            <person name="Neafsey D."/>
            <person name="Nusbaum C."/>
            <person name="Birren B."/>
        </authorList>
    </citation>
    <scope>NUCLEOTIDE SEQUENCE [LARGE SCALE GENOMIC DNA]</scope>
    <source>
        <strain evidence="5 6">DIV2402</strain>
    </source>
</reference>
<evidence type="ECO:0000256" key="2">
    <source>
        <dbReference type="ARBA" id="ARBA00022741"/>
    </source>
</evidence>
<keyword evidence="1" id="KW-0813">Transport</keyword>
<dbReference type="SMART" id="SM00382">
    <property type="entry name" value="AAA"/>
    <property type="match status" value="1"/>
</dbReference>
<dbReference type="Gene3D" id="3.40.50.300">
    <property type="entry name" value="P-loop containing nucleotide triphosphate hydrolases"/>
    <property type="match status" value="1"/>
</dbReference>
<dbReference type="CDD" id="cd03219">
    <property type="entry name" value="ABC_Mj1267_LivG_branched"/>
    <property type="match status" value="1"/>
</dbReference>
<dbReference type="InterPro" id="IPR032823">
    <property type="entry name" value="BCA_ABC_TP_C"/>
</dbReference>
<dbReference type="InterPro" id="IPR003593">
    <property type="entry name" value="AAA+_ATPase"/>
</dbReference>
<dbReference type="Pfam" id="PF00005">
    <property type="entry name" value="ABC_tran"/>
    <property type="match status" value="1"/>
</dbReference>
<evidence type="ECO:0000256" key="3">
    <source>
        <dbReference type="ARBA" id="ARBA00022840"/>
    </source>
</evidence>
<dbReference type="RefSeq" id="WP_207940626.1">
    <property type="nucleotide sequence ID" value="NZ_CP147251.1"/>
</dbReference>
<feature type="domain" description="ABC transporter" evidence="4">
    <location>
        <begin position="5"/>
        <end position="237"/>
    </location>
</feature>
<dbReference type="PROSITE" id="PS50893">
    <property type="entry name" value="ABC_TRANSPORTER_2"/>
    <property type="match status" value="1"/>
</dbReference>
<proteinExistence type="predicted"/>
<dbReference type="PANTHER" id="PTHR45772:SF7">
    <property type="entry name" value="AMINO ACID ABC TRANSPORTER ATP-BINDING PROTEIN"/>
    <property type="match status" value="1"/>
</dbReference>
<keyword evidence="3 5" id="KW-0067">ATP-binding</keyword>
<dbReference type="Pfam" id="PF12399">
    <property type="entry name" value="BCA_ABC_TP_C"/>
    <property type="match status" value="1"/>
</dbReference>
<protein>
    <submittedName>
        <fullName evidence="5">Branched-chain amino acid transport system ATP-binding protein</fullName>
    </submittedName>
</protein>
<accession>A0ABZ2SVG9</accession>
<dbReference type="Proteomes" id="UP000664701">
    <property type="component" value="Chromosome"/>
</dbReference>
<dbReference type="InterPro" id="IPR051120">
    <property type="entry name" value="ABC_AA/LPS_Transport"/>
</dbReference>
<dbReference type="PANTHER" id="PTHR45772">
    <property type="entry name" value="CONSERVED COMPONENT OF ABC TRANSPORTER FOR NATURAL AMINO ACIDS-RELATED"/>
    <property type="match status" value="1"/>
</dbReference>
<dbReference type="InterPro" id="IPR027417">
    <property type="entry name" value="P-loop_NTPase"/>
</dbReference>
<sequence>MTSLLKVKKLTKKFGGLVANEDISFEIEKGTIVGIVGPNGAGKTTLFNSISRSQMVTSGRIFFEGHDITKIKAHQAINYGIGRTFQIPKPMEGMTVLDNILVGGLAKNKKISDARELAENISTFCGLGHLNEKFVETLNVMQKKRLEIARALAGEPKLLLLDETMAGLNGTERQAAIQLIHAINESGITILMIEHVMEVIMKVSEKVIVIASGKKIMEGSPEEVTSHPEVISAYLGGDFHVKN</sequence>
<dbReference type="InterPro" id="IPR003439">
    <property type="entry name" value="ABC_transporter-like_ATP-bd"/>
</dbReference>
<dbReference type="GO" id="GO:0005524">
    <property type="term" value="F:ATP binding"/>
    <property type="evidence" value="ECO:0007669"/>
    <property type="project" value="UniProtKB-KW"/>
</dbReference>
<name>A0ABZ2SVG9_9ENTE</name>
<dbReference type="EMBL" id="CP147251">
    <property type="protein sequence ID" value="WYJ77929.1"/>
    <property type="molecule type" value="Genomic_DNA"/>
</dbReference>
<gene>
    <name evidence="5" type="ORF">DOK78_002569</name>
</gene>
<dbReference type="SUPFAM" id="SSF52540">
    <property type="entry name" value="P-loop containing nucleoside triphosphate hydrolases"/>
    <property type="match status" value="1"/>
</dbReference>